<dbReference type="EMBL" id="BMIJ01000004">
    <property type="protein sequence ID" value="GGB95420.1"/>
    <property type="molecule type" value="Genomic_DNA"/>
</dbReference>
<organism evidence="1 2">
    <name type="scientific">Marinobacterium zhoushanense</name>
    <dbReference type="NCBI Taxonomy" id="1679163"/>
    <lineage>
        <taxon>Bacteria</taxon>
        <taxon>Pseudomonadati</taxon>
        <taxon>Pseudomonadota</taxon>
        <taxon>Gammaproteobacteria</taxon>
        <taxon>Oceanospirillales</taxon>
        <taxon>Oceanospirillaceae</taxon>
        <taxon>Marinobacterium</taxon>
    </lineage>
</organism>
<dbReference type="Proteomes" id="UP000629025">
    <property type="component" value="Unassembled WGS sequence"/>
</dbReference>
<keyword evidence="2" id="KW-1185">Reference proteome</keyword>
<comment type="caution">
    <text evidence="1">The sequence shown here is derived from an EMBL/GenBank/DDBJ whole genome shotgun (WGS) entry which is preliminary data.</text>
</comment>
<evidence type="ECO:0008006" key="3">
    <source>
        <dbReference type="Google" id="ProtNLM"/>
    </source>
</evidence>
<dbReference type="InterPro" id="IPR021363">
    <property type="entry name" value="DUF2835"/>
</dbReference>
<protein>
    <recommendedName>
        <fullName evidence="3">DUF2835 family protein</fullName>
    </recommendedName>
</protein>
<evidence type="ECO:0000313" key="1">
    <source>
        <dbReference type="EMBL" id="GGB95420.1"/>
    </source>
</evidence>
<dbReference type="RefSeq" id="WP_188748183.1">
    <property type="nucleotide sequence ID" value="NZ_BMIJ01000004.1"/>
</dbReference>
<evidence type="ECO:0000313" key="2">
    <source>
        <dbReference type="Proteomes" id="UP000629025"/>
    </source>
</evidence>
<gene>
    <name evidence="1" type="ORF">GCM10011352_21890</name>
</gene>
<accession>A0ABQ1KCB3</accession>
<reference evidence="2" key="1">
    <citation type="journal article" date="2019" name="Int. J. Syst. Evol. Microbiol.">
        <title>The Global Catalogue of Microorganisms (GCM) 10K type strain sequencing project: providing services to taxonomists for standard genome sequencing and annotation.</title>
        <authorList>
            <consortium name="The Broad Institute Genomics Platform"/>
            <consortium name="The Broad Institute Genome Sequencing Center for Infectious Disease"/>
            <person name="Wu L."/>
            <person name="Ma J."/>
        </authorList>
    </citation>
    <scope>NUCLEOTIDE SEQUENCE [LARGE SCALE GENOMIC DNA]</scope>
    <source>
        <strain evidence="2">CGMCC 1.15341</strain>
    </source>
</reference>
<sequence length="72" mass="8312">MNELIVDLNISADEYLRLYRGEVESVVARTLDGRTVRFPANALRGFVTRNGIRGRYRIRYGADGRLIDIQRL</sequence>
<proteinExistence type="predicted"/>
<dbReference type="Pfam" id="PF11197">
    <property type="entry name" value="DUF2835"/>
    <property type="match status" value="1"/>
</dbReference>
<name>A0ABQ1KCB3_9GAMM</name>